<dbReference type="Proteomes" id="UP000553957">
    <property type="component" value="Unassembled WGS sequence"/>
</dbReference>
<dbReference type="PANTHER" id="PTHR34385">
    <property type="entry name" value="D-ALANYL-D-ALANINE CARBOXYPEPTIDASE"/>
    <property type="match status" value="1"/>
</dbReference>
<keyword evidence="4" id="KW-0121">Carboxypeptidase</keyword>
<dbReference type="InterPro" id="IPR009045">
    <property type="entry name" value="Zn_M74/Hedgehog-like"/>
</dbReference>
<evidence type="ECO:0000313" key="4">
    <source>
        <dbReference type="EMBL" id="MBB6566351.1"/>
    </source>
</evidence>
<dbReference type="SUPFAM" id="SSF55166">
    <property type="entry name" value="Hedgehog/DD-peptidase"/>
    <property type="match status" value="1"/>
</dbReference>
<evidence type="ECO:0000313" key="5">
    <source>
        <dbReference type="EMBL" id="NOL42988.1"/>
    </source>
</evidence>
<feature type="domain" description="D-alanyl-D-alanine carboxypeptidase-like core" evidence="3">
    <location>
        <begin position="124"/>
        <end position="223"/>
    </location>
</feature>
<dbReference type="RefSeq" id="WP_171675540.1">
    <property type="nucleotide sequence ID" value="NZ_BAAAGT010000010.1"/>
</dbReference>
<keyword evidence="4" id="KW-0645">Protease</keyword>
<keyword evidence="6" id="KW-1185">Reference proteome</keyword>
<keyword evidence="4" id="KW-0378">Hydrolase</keyword>
<gene>
    <name evidence="4" type="ORF">HNR71_001988</name>
    <name evidence="5" type="ORF">HPO96_22325</name>
</gene>
<keyword evidence="2" id="KW-1133">Transmembrane helix</keyword>
<comment type="caution">
    <text evidence="5">The sequence shown here is derived from an EMBL/GenBank/DDBJ whole genome shotgun (WGS) entry which is preliminary data.</text>
</comment>
<protein>
    <submittedName>
        <fullName evidence="4">LAS superfamily LD-carboxypeptidase LdcB</fullName>
    </submittedName>
    <submittedName>
        <fullName evidence="5">Peptidase M15</fullName>
    </submittedName>
</protein>
<evidence type="ECO:0000313" key="6">
    <source>
        <dbReference type="Proteomes" id="UP000534306"/>
    </source>
</evidence>
<keyword evidence="2" id="KW-0812">Transmembrane</keyword>
<organism evidence="5 6">
    <name type="scientific">Kribbella sandramycini</name>
    <dbReference type="NCBI Taxonomy" id="60450"/>
    <lineage>
        <taxon>Bacteria</taxon>
        <taxon>Bacillati</taxon>
        <taxon>Actinomycetota</taxon>
        <taxon>Actinomycetes</taxon>
        <taxon>Propionibacteriales</taxon>
        <taxon>Kribbellaceae</taxon>
        <taxon>Kribbella</taxon>
    </lineage>
</organism>
<keyword evidence="2" id="KW-0472">Membrane</keyword>
<evidence type="ECO:0000256" key="1">
    <source>
        <dbReference type="SAM" id="MobiDB-lite"/>
    </source>
</evidence>
<proteinExistence type="predicted"/>
<feature type="transmembrane region" description="Helical" evidence="2">
    <location>
        <begin position="18"/>
        <end position="36"/>
    </location>
</feature>
<dbReference type="Proteomes" id="UP000534306">
    <property type="component" value="Unassembled WGS sequence"/>
</dbReference>
<name>A0A7Y4L268_9ACTN</name>
<evidence type="ECO:0000259" key="3">
    <source>
        <dbReference type="Pfam" id="PF02557"/>
    </source>
</evidence>
<reference evidence="4 7" key="2">
    <citation type="submission" date="2020-08" db="EMBL/GenBank/DDBJ databases">
        <title>Sequencing the genomes of 1000 actinobacteria strains.</title>
        <authorList>
            <person name="Klenk H.-P."/>
        </authorList>
    </citation>
    <scope>NUCLEOTIDE SEQUENCE [LARGE SCALE GENOMIC DNA]</scope>
    <source>
        <strain evidence="4 7">DSM 15626</strain>
    </source>
</reference>
<dbReference type="InterPro" id="IPR052179">
    <property type="entry name" value="DD-CPase-like"/>
</dbReference>
<evidence type="ECO:0000256" key="2">
    <source>
        <dbReference type="SAM" id="Phobius"/>
    </source>
</evidence>
<dbReference type="Pfam" id="PF02557">
    <property type="entry name" value="VanY"/>
    <property type="match status" value="1"/>
</dbReference>
<dbReference type="InterPro" id="IPR003709">
    <property type="entry name" value="VanY-like_core_dom"/>
</dbReference>
<sequence length="245" mass="26516">MTNDLPPRPRHAVRKRSLSVTAVAVLVTLVGSLLIWHTQLGELFKPAADKEPVVSGLSAPPVSGPPSATLRSKSSPSAPKPKPTLPKATVSPAPKKVTRKPKPVPKPVPKKTAEYDEESLAGLAPKLRTRLKKAILTARADGVTIRINSGRRSAAKQQRLFDAAVKKYGSRKAAARWVLPPEDSAHVHGKAVDIAPAAAMAWLDKNGYRFGICRRYDNEPWHFEAITSPGRACPPREPHSVAKSR</sequence>
<dbReference type="GO" id="GO:0006508">
    <property type="term" value="P:proteolysis"/>
    <property type="evidence" value="ECO:0007669"/>
    <property type="project" value="InterPro"/>
</dbReference>
<dbReference type="Gene3D" id="3.30.1380.10">
    <property type="match status" value="1"/>
</dbReference>
<feature type="compositionally biased region" description="Low complexity" evidence="1">
    <location>
        <begin position="85"/>
        <end position="95"/>
    </location>
</feature>
<dbReference type="AlphaFoldDB" id="A0A7Y4L268"/>
<dbReference type="GO" id="GO:0004180">
    <property type="term" value="F:carboxypeptidase activity"/>
    <property type="evidence" value="ECO:0007669"/>
    <property type="project" value="UniProtKB-KW"/>
</dbReference>
<dbReference type="CDD" id="cd14846">
    <property type="entry name" value="Peptidase_M15_like"/>
    <property type="match status" value="1"/>
</dbReference>
<accession>A0A7Y4L268</accession>
<dbReference type="EMBL" id="JACHKF010000001">
    <property type="protein sequence ID" value="MBB6566351.1"/>
    <property type="molecule type" value="Genomic_DNA"/>
</dbReference>
<dbReference type="PANTHER" id="PTHR34385:SF1">
    <property type="entry name" value="PEPTIDOGLYCAN L-ALANYL-D-GLUTAMATE ENDOPEPTIDASE CWLK"/>
    <property type="match status" value="1"/>
</dbReference>
<feature type="region of interest" description="Disordered" evidence="1">
    <location>
        <begin position="52"/>
        <end position="116"/>
    </location>
</feature>
<reference evidence="5 6" key="1">
    <citation type="submission" date="2020-05" db="EMBL/GenBank/DDBJ databases">
        <title>Genome sequence of Kribbella sandramycini ATCC 39419.</title>
        <authorList>
            <person name="Maclea K.S."/>
            <person name="Fair J.L."/>
        </authorList>
    </citation>
    <scope>NUCLEOTIDE SEQUENCE [LARGE SCALE GENOMIC DNA]</scope>
    <source>
        <strain evidence="5 6">ATCC 39419</strain>
    </source>
</reference>
<evidence type="ECO:0000313" key="7">
    <source>
        <dbReference type="Proteomes" id="UP000553957"/>
    </source>
</evidence>
<dbReference type="EMBL" id="JABJRC010000005">
    <property type="protein sequence ID" value="NOL42988.1"/>
    <property type="molecule type" value="Genomic_DNA"/>
</dbReference>